<organism evidence="1 2">
    <name type="scientific">Solanum commersonii</name>
    <name type="common">Commerson's wild potato</name>
    <name type="synonym">Commerson's nightshade</name>
    <dbReference type="NCBI Taxonomy" id="4109"/>
    <lineage>
        <taxon>Eukaryota</taxon>
        <taxon>Viridiplantae</taxon>
        <taxon>Streptophyta</taxon>
        <taxon>Embryophyta</taxon>
        <taxon>Tracheophyta</taxon>
        <taxon>Spermatophyta</taxon>
        <taxon>Magnoliopsida</taxon>
        <taxon>eudicotyledons</taxon>
        <taxon>Gunneridae</taxon>
        <taxon>Pentapetalae</taxon>
        <taxon>asterids</taxon>
        <taxon>lamiids</taxon>
        <taxon>Solanales</taxon>
        <taxon>Solanaceae</taxon>
        <taxon>Solanoideae</taxon>
        <taxon>Solaneae</taxon>
        <taxon>Solanum</taxon>
    </lineage>
</organism>
<proteinExistence type="predicted"/>
<sequence>WLRNKAPNEVVDLPKNVVLGDAKKSNVGIVPPTMLLEMSGNAMCMKQLFTKKRNNVVFKKDDPGAFTIPCTI</sequence>
<accession>A0A9J6B346</accession>
<evidence type="ECO:0000313" key="1">
    <source>
        <dbReference type="EMBL" id="KAG5631060.1"/>
    </source>
</evidence>
<evidence type="ECO:0000313" key="2">
    <source>
        <dbReference type="Proteomes" id="UP000824120"/>
    </source>
</evidence>
<dbReference type="AlphaFoldDB" id="A0A9J6B346"/>
<gene>
    <name evidence="1" type="ORF">H5410_002777</name>
</gene>
<keyword evidence="2" id="KW-1185">Reference proteome</keyword>
<feature type="non-terminal residue" evidence="1">
    <location>
        <position position="1"/>
    </location>
</feature>
<protein>
    <submittedName>
        <fullName evidence="1">Uncharacterized protein</fullName>
    </submittedName>
</protein>
<feature type="non-terminal residue" evidence="1">
    <location>
        <position position="72"/>
    </location>
</feature>
<dbReference type="EMBL" id="JACXVP010000001">
    <property type="protein sequence ID" value="KAG5631060.1"/>
    <property type="molecule type" value="Genomic_DNA"/>
</dbReference>
<comment type="caution">
    <text evidence="1">The sequence shown here is derived from an EMBL/GenBank/DDBJ whole genome shotgun (WGS) entry which is preliminary data.</text>
</comment>
<reference evidence="1 2" key="1">
    <citation type="submission" date="2020-09" db="EMBL/GenBank/DDBJ databases">
        <title>De no assembly of potato wild relative species, Solanum commersonii.</title>
        <authorList>
            <person name="Cho K."/>
        </authorList>
    </citation>
    <scope>NUCLEOTIDE SEQUENCE [LARGE SCALE GENOMIC DNA]</scope>
    <source>
        <strain evidence="1">LZ3.2</strain>
        <tissue evidence="1">Leaf</tissue>
    </source>
</reference>
<name>A0A9J6B346_SOLCO</name>
<dbReference type="OrthoDB" id="10572690at2759"/>
<dbReference type="Proteomes" id="UP000824120">
    <property type="component" value="Chromosome 1"/>
</dbReference>